<dbReference type="Gene3D" id="3.40.50.300">
    <property type="entry name" value="P-loop containing nucleotide triphosphate hydrolases"/>
    <property type="match status" value="1"/>
</dbReference>
<dbReference type="EMBL" id="JAKGTI010000002">
    <property type="protein sequence ID" value="MCF4099126.1"/>
    <property type="molecule type" value="Genomic_DNA"/>
</dbReference>
<evidence type="ECO:0008006" key="3">
    <source>
        <dbReference type="Google" id="ProtNLM"/>
    </source>
</evidence>
<accession>A0ABS9E8F4</accession>
<evidence type="ECO:0000313" key="1">
    <source>
        <dbReference type="EMBL" id="MCF4099126.1"/>
    </source>
</evidence>
<dbReference type="Proteomes" id="UP001201217">
    <property type="component" value="Unassembled WGS sequence"/>
</dbReference>
<sequence>MQRIAILGGSGSGKSTLARKLGAALDLPVVHMDQHYFSSGWVEPDHDDWRATVAALCAQEKWVMDGNYSKTHDIRLSRADLIIFLDFPTWLCFWRVLKRTTLGWGKVRPDSATGCPERFDPQFLLYVLNFRRQRAPKIRELLAGTNCPNRIFTSTRSVKLWLESLRC</sequence>
<organism evidence="1 2">
    <name type="scientific">Maritalea mediterranea</name>
    <dbReference type="NCBI Taxonomy" id="2909667"/>
    <lineage>
        <taxon>Bacteria</taxon>
        <taxon>Pseudomonadati</taxon>
        <taxon>Pseudomonadota</taxon>
        <taxon>Alphaproteobacteria</taxon>
        <taxon>Hyphomicrobiales</taxon>
        <taxon>Devosiaceae</taxon>
        <taxon>Maritalea</taxon>
    </lineage>
</organism>
<comment type="caution">
    <text evidence="1">The sequence shown here is derived from an EMBL/GenBank/DDBJ whole genome shotgun (WGS) entry which is preliminary data.</text>
</comment>
<dbReference type="PANTHER" id="PTHR37816:SF3">
    <property type="entry name" value="MODULATES DNA TOPOLOGY"/>
    <property type="match status" value="1"/>
</dbReference>
<proteinExistence type="predicted"/>
<dbReference type="InterPro" id="IPR052922">
    <property type="entry name" value="Cytidylate_Kinase-2"/>
</dbReference>
<dbReference type="SUPFAM" id="SSF52540">
    <property type="entry name" value="P-loop containing nucleoside triphosphate hydrolases"/>
    <property type="match status" value="1"/>
</dbReference>
<dbReference type="RefSeq" id="WP_236114683.1">
    <property type="nucleotide sequence ID" value="NZ_JAKGTI010000002.1"/>
</dbReference>
<reference evidence="1 2" key="1">
    <citation type="submission" date="2022-01" db="EMBL/GenBank/DDBJ databases">
        <title>Maritalea mediterranea sp. nov., isolated from marine plastic residues from the Malva-rosa beach (Valencia, Spain).</title>
        <authorList>
            <person name="Vidal-Verdu A."/>
            <person name="Molina-Menor E."/>
            <person name="Pascual J."/>
            <person name="Pereto J."/>
            <person name="Porcar M."/>
        </authorList>
    </citation>
    <scope>NUCLEOTIDE SEQUENCE [LARGE SCALE GENOMIC DNA]</scope>
    <source>
        <strain evidence="1 2">P4.10X</strain>
    </source>
</reference>
<keyword evidence="2" id="KW-1185">Reference proteome</keyword>
<gene>
    <name evidence="1" type="ORF">L1I42_11560</name>
</gene>
<dbReference type="PANTHER" id="PTHR37816">
    <property type="entry name" value="YALI0E33011P"/>
    <property type="match status" value="1"/>
</dbReference>
<dbReference type="InterPro" id="IPR027417">
    <property type="entry name" value="P-loop_NTPase"/>
</dbReference>
<evidence type="ECO:0000313" key="2">
    <source>
        <dbReference type="Proteomes" id="UP001201217"/>
    </source>
</evidence>
<name>A0ABS9E8F4_9HYPH</name>
<protein>
    <recommendedName>
        <fullName evidence="3">Adenylate kinase</fullName>
    </recommendedName>
</protein>